<evidence type="ECO:0000256" key="3">
    <source>
        <dbReference type="ARBA" id="ARBA00004496"/>
    </source>
</evidence>
<feature type="binding site" evidence="16">
    <location>
        <position position="175"/>
    </location>
    <ligand>
        <name>substrate</name>
    </ligand>
</feature>
<dbReference type="CDD" id="cd24015">
    <property type="entry name" value="ASKHA_NBD_PanK-III"/>
    <property type="match status" value="1"/>
</dbReference>
<keyword evidence="13 16" id="KW-0173">Coenzyme A biosynthesis</keyword>
<evidence type="ECO:0000256" key="16">
    <source>
        <dbReference type="HAMAP-Rule" id="MF_01274"/>
    </source>
</evidence>
<evidence type="ECO:0000256" key="7">
    <source>
        <dbReference type="ARBA" id="ARBA00022490"/>
    </source>
</evidence>
<dbReference type="SUPFAM" id="SSF53067">
    <property type="entry name" value="Actin-like ATPase domain"/>
    <property type="match status" value="2"/>
</dbReference>
<dbReference type="GO" id="GO:0005737">
    <property type="term" value="C:cytoplasm"/>
    <property type="evidence" value="ECO:0007669"/>
    <property type="project" value="UniProtKB-SubCell"/>
</dbReference>
<evidence type="ECO:0000256" key="6">
    <source>
        <dbReference type="ARBA" id="ARBA00012102"/>
    </source>
</evidence>
<evidence type="ECO:0000256" key="14">
    <source>
        <dbReference type="ARBA" id="ARBA00038036"/>
    </source>
</evidence>
<evidence type="ECO:0000256" key="1">
    <source>
        <dbReference type="ARBA" id="ARBA00001206"/>
    </source>
</evidence>
<gene>
    <name evidence="16" type="primary">coaX</name>
    <name evidence="17" type="ORF">ERX46_13840</name>
</gene>
<keyword evidence="7 16" id="KW-0963">Cytoplasm</keyword>
<evidence type="ECO:0000256" key="8">
    <source>
        <dbReference type="ARBA" id="ARBA00022679"/>
    </source>
</evidence>
<keyword evidence="18" id="KW-1185">Reference proteome</keyword>
<sequence>MKEEKEKYCVVDAGNTRVKVVDFENGDVISQTSFSINDKEKIKSIIFLKKDTISILSSVLEEKQRDWIVEILKPNVVLSNKTPLPIKLDSYKTPETLGADRIANAVAANHYSKTPSSLVIDIGTCIKFDFVHNGNFKGGSISPGYAMRLKAMHEFTGALPMLDLEDNSPLVGDSTKYAMLSGVINGIHAEIEGFINQYTQQYQPLTIFLTGGDLKRFDKELKNSIFADCNLTVKGLYLILKHNV</sequence>
<keyword evidence="9 16" id="KW-0547">Nucleotide-binding</keyword>
<feature type="binding site" evidence="16">
    <location>
        <begin position="12"/>
        <end position="19"/>
    </location>
    <ligand>
        <name>ATP</name>
        <dbReference type="ChEBI" id="CHEBI:30616"/>
    </ligand>
</feature>
<dbReference type="GO" id="GO:0005524">
    <property type="term" value="F:ATP binding"/>
    <property type="evidence" value="ECO:0007669"/>
    <property type="project" value="UniProtKB-UniRule"/>
</dbReference>
<comment type="pathway">
    <text evidence="4 16">Cofactor biosynthesis; coenzyme A biosynthesis; CoA from (R)-pantothenate: step 1/5.</text>
</comment>
<feature type="binding site" evidence="16">
    <location>
        <begin position="98"/>
        <end position="101"/>
    </location>
    <ligand>
        <name>substrate</name>
    </ligand>
</feature>
<feature type="active site" description="Proton acceptor" evidence="16">
    <location>
        <position position="100"/>
    </location>
</feature>
<evidence type="ECO:0000256" key="5">
    <source>
        <dbReference type="ARBA" id="ARBA00011738"/>
    </source>
</evidence>
<dbReference type="GO" id="GO:0004594">
    <property type="term" value="F:pantothenate kinase activity"/>
    <property type="evidence" value="ECO:0007669"/>
    <property type="project" value="UniProtKB-UniRule"/>
</dbReference>
<dbReference type="HAMAP" id="MF_01274">
    <property type="entry name" value="Pantothen_kinase_3"/>
    <property type="match status" value="1"/>
</dbReference>
<keyword evidence="16" id="KW-0479">Metal-binding</keyword>
<accession>A0A4Q4KKL3</accession>
<dbReference type="InterPro" id="IPR043129">
    <property type="entry name" value="ATPase_NBD"/>
</dbReference>
<comment type="cofactor">
    <cofactor evidence="16">
        <name>NH4(+)</name>
        <dbReference type="ChEBI" id="CHEBI:28938"/>
    </cofactor>
    <cofactor evidence="16">
        <name>K(+)</name>
        <dbReference type="ChEBI" id="CHEBI:29103"/>
    </cofactor>
    <text evidence="16">A monovalent cation. Ammonium or potassium.</text>
</comment>
<dbReference type="PANTHER" id="PTHR34265">
    <property type="entry name" value="TYPE III PANTOTHENATE KINASE"/>
    <property type="match status" value="1"/>
</dbReference>
<comment type="function">
    <text evidence="16">Catalyzes the phosphorylation of pantothenate (Pan), the first step in CoA biosynthesis.</text>
</comment>
<dbReference type="RefSeq" id="WP_130094469.1">
    <property type="nucleotide sequence ID" value="NZ_SETE01000006.1"/>
</dbReference>
<evidence type="ECO:0000256" key="2">
    <source>
        <dbReference type="ARBA" id="ARBA00001958"/>
    </source>
</evidence>
<dbReference type="AlphaFoldDB" id="A0A4Q4KKL3"/>
<dbReference type="NCBIfam" id="TIGR00671">
    <property type="entry name" value="baf"/>
    <property type="match status" value="1"/>
</dbReference>
<proteinExistence type="inferred from homology"/>
<dbReference type="InterPro" id="IPR004619">
    <property type="entry name" value="Type_III_PanK"/>
</dbReference>
<comment type="caution">
    <text evidence="16">Lacks conserved residue(s) required for the propagation of feature annotation.</text>
</comment>
<dbReference type="GO" id="GO:0046872">
    <property type="term" value="F:metal ion binding"/>
    <property type="evidence" value="ECO:0007669"/>
    <property type="project" value="UniProtKB-KW"/>
</dbReference>
<protein>
    <recommendedName>
        <fullName evidence="15 16">Type III pantothenate kinase</fullName>
        <ecNumber evidence="6 16">2.7.1.33</ecNumber>
    </recommendedName>
    <alternativeName>
        <fullName evidence="16">PanK-III</fullName>
    </alternativeName>
    <alternativeName>
        <fullName evidence="16">Pantothenic acid kinase</fullName>
    </alternativeName>
</protein>
<feature type="binding site" evidence="16">
    <location>
        <position position="124"/>
    </location>
    <ligand>
        <name>ATP</name>
        <dbReference type="ChEBI" id="CHEBI:30616"/>
    </ligand>
</feature>
<comment type="catalytic activity">
    <reaction evidence="1 16">
        <text>(R)-pantothenate + ATP = (R)-4'-phosphopantothenate + ADP + H(+)</text>
        <dbReference type="Rhea" id="RHEA:16373"/>
        <dbReference type="ChEBI" id="CHEBI:10986"/>
        <dbReference type="ChEBI" id="CHEBI:15378"/>
        <dbReference type="ChEBI" id="CHEBI:29032"/>
        <dbReference type="ChEBI" id="CHEBI:30616"/>
        <dbReference type="ChEBI" id="CHEBI:456216"/>
        <dbReference type="EC" id="2.7.1.33"/>
    </reaction>
</comment>
<dbReference type="Pfam" id="PF03309">
    <property type="entry name" value="Pan_kinase"/>
    <property type="match status" value="1"/>
</dbReference>
<dbReference type="PANTHER" id="PTHR34265:SF1">
    <property type="entry name" value="TYPE III PANTOTHENATE KINASE"/>
    <property type="match status" value="1"/>
</dbReference>
<evidence type="ECO:0000256" key="10">
    <source>
        <dbReference type="ARBA" id="ARBA00022777"/>
    </source>
</evidence>
<comment type="cofactor">
    <cofactor evidence="2">
        <name>K(+)</name>
        <dbReference type="ChEBI" id="CHEBI:29103"/>
    </cofactor>
</comment>
<evidence type="ECO:0000256" key="12">
    <source>
        <dbReference type="ARBA" id="ARBA00022958"/>
    </source>
</evidence>
<evidence type="ECO:0000256" key="11">
    <source>
        <dbReference type="ARBA" id="ARBA00022840"/>
    </source>
</evidence>
<keyword evidence="12 16" id="KW-0630">Potassium</keyword>
<evidence type="ECO:0000256" key="15">
    <source>
        <dbReference type="ARBA" id="ARBA00040883"/>
    </source>
</evidence>
<keyword evidence="11 16" id="KW-0067">ATP-binding</keyword>
<organism evidence="17 18">
    <name type="scientific">Brumimicrobium glaciale</name>
    <dbReference type="NCBI Taxonomy" id="200475"/>
    <lineage>
        <taxon>Bacteria</taxon>
        <taxon>Pseudomonadati</taxon>
        <taxon>Bacteroidota</taxon>
        <taxon>Flavobacteriia</taxon>
        <taxon>Flavobacteriales</taxon>
        <taxon>Crocinitomicaceae</taxon>
        <taxon>Brumimicrobium</taxon>
    </lineage>
</organism>
<comment type="subcellular location">
    <subcellularLocation>
        <location evidence="3 16">Cytoplasm</location>
    </subcellularLocation>
</comment>
<comment type="similarity">
    <text evidence="14 16">Belongs to the type III pantothenate kinase family.</text>
</comment>
<name>A0A4Q4KKL3_9FLAO</name>
<dbReference type="GO" id="GO:0015937">
    <property type="term" value="P:coenzyme A biosynthetic process"/>
    <property type="evidence" value="ECO:0007669"/>
    <property type="project" value="UniProtKB-UniRule"/>
</dbReference>
<keyword evidence="8 16" id="KW-0808">Transferase</keyword>
<feature type="binding site" evidence="16">
    <location>
        <position position="121"/>
    </location>
    <ligand>
        <name>K(+)</name>
        <dbReference type="ChEBI" id="CHEBI:29103"/>
    </ligand>
</feature>
<dbReference type="OrthoDB" id="9804707at2"/>
<dbReference type="EMBL" id="SETE01000006">
    <property type="protein sequence ID" value="RYM32359.1"/>
    <property type="molecule type" value="Genomic_DNA"/>
</dbReference>
<reference evidence="17 18" key="1">
    <citation type="submission" date="2019-02" db="EMBL/GenBank/DDBJ databases">
        <title>Genome sequence of the sea-ice species Brumimicrobium glaciale.</title>
        <authorList>
            <person name="Bowman J.P."/>
        </authorList>
    </citation>
    <scope>NUCLEOTIDE SEQUENCE [LARGE SCALE GENOMIC DNA]</scope>
    <source>
        <strain evidence="17 18">IC156</strain>
    </source>
</reference>
<keyword evidence="10 16" id="KW-0418">Kinase</keyword>
<dbReference type="EC" id="2.7.1.33" evidence="6 16"/>
<evidence type="ECO:0000256" key="13">
    <source>
        <dbReference type="ARBA" id="ARBA00022993"/>
    </source>
</evidence>
<dbReference type="Proteomes" id="UP000293952">
    <property type="component" value="Unassembled WGS sequence"/>
</dbReference>
<comment type="subunit">
    <text evidence="5 16">Homodimer.</text>
</comment>
<evidence type="ECO:0000256" key="9">
    <source>
        <dbReference type="ARBA" id="ARBA00022741"/>
    </source>
</evidence>
<comment type="caution">
    <text evidence="17">The sequence shown here is derived from an EMBL/GenBank/DDBJ whole genome shotgun (WGS) entry which is preliminary data.</text>
</comment>
<evidence type="ECO:0000313" key="17">
    <source>
        <dbReference type="EMBL" id="RYM32359.1"/>
    </source>
</evidence>
<dbReference type="Gene3D" id="3.30.420.40">
    <property type="match status" value="1"/>
</dbReference>
<dbReference type="UniPathway" id="UPA00241">
    <property type="reaction ID" value="UER00352"/>
</dbReference>
<evidence type="ECO:0000256" key="4">
    <source>
        <dbReference type="ARBA" id="ARBA00005225"/>
    </source>
</evidence>
<evidence type="ECO:0000313" key="18">
    <source>
        <dbReference type="Proteomes" id="UP000293952"/>
    </source>
</evidence>